<organism evidence="1 2">
    <name type="scientific">Amycolatopsis umgeniensis</name>
    <dbReference type="NCBI Taxonomy" id="336628"/>
    <lineage>
        <taxon>Bacteria</taxon>
        <taxon>Bacillati</taxon>
        <taxon>Actinomycetota</taxon>
        <taxon>Actinomycetes</taxon>
        <taxon>Pseudonocardiales</taxon>
        <taxon>Pseudonocardiaceae</taxon>
        <taxon>Amycolatopsis</taxon>
    </lineage>
</organism>
<accession>A0A841AUG4</accession>
<dbReference type="RefSeq" id="WP_184894994.1">
    <property type="nucleotide sequence ID" value="NZ_JACHMX010000001.1"/>
</dbReference>
<keyword evidence="2" id="KW-1185">Reference proteome</keyword>
<dbReference type="Proteomes" id="UP000580861">
    <property type="component" value="Unassembled WGS sequence"/>
</dbReference>
<comment type="caution">
    <text evidence="1">The sequence shown here is derived from an EMBL/GenBank/DDBJ whole genome shotgun (WGS) entry which is preliminary data.</text>
</comment>
<gene>
    <name evidence="1" type="ORF">HDA45_002596</name>
</gene>
<dbReference type="EMBL" id="JACHMX010000001">
    <property type="protein sequence ID" value="MBB5852509.1"/>
    <property type="molecule type" value="Genomic_DNA"/>
</dbReference>
<name>A0A841AUG4_9PSEU</name>
<protein>
    <submittedName>
        <fullName evidence="1">Uncharacterized protein</fullName>
    </submittedName>
</protein>
<dbReference type="AlphaFoldDB" id="A0A841AUG4"/>
<proteinExistence type="predicted"/>
<evidence type="ECO:0000313" key="1">
    <source>
        <dbReference type="EMBL" id="MBB5852509.1"/>
    </source>
</evidence>
<evidence type="ECO:0000313" key="2">
    <source>
        <dbReference type="Proteomes" id="UP000580861"/>
    </source>
</evidence>
<sequence length="59" mass="6325">MEDNNTTTNCVIVVADPAGLVLAIDTDCPGCGHWERTLTAATGLYGCTRCAHTSFERDH</sequence>
<reference evidence="1 2" key="1">
    <citation type="submission" date="2020-08" db="EMBL/GenBank/DDBJ databases">
        <title>Sequencing the genomes of 1000 actinobacteria strains.</title>
        <authorList>
            <person name="Klenk H.-P."/>
        </authorList>
    </citation>
    <scope>NUCLEOTIDE SEQUENCE [LARGE SCALE GENOMIC DNA]</scope>
    <source>
        <strain evidence="1 2">DSM 45272</strain>
    </source>
</reference>